<dbReference type="EMBL" id="JANBPK010001213">
    <property type="protein sequence ID" value="KAJ2924602.1"/>
    <property type="molecule type" value="Genomic_DNA"/>
</dbReference>
<dbReference type="SUPFAM" id="SSF81383">
    <property type="entry name" value="F-box domain"/>
    <property type="match status" value="1"/>
</dbReference>
<gene>
    <name evidence="3" type="ORF">H1R20_g12497</name>
</gene>
<feature type="region of interest" description="Disordered" evidence="1">
    <location>
        <begin position="1"/>
        <end position="21"/>
    </location>
</feature>
<accession>A0A9W8IXM7</accession>
<sequence>MGKRNGPTNNAGSRGSKRKRVNLEGKATETLSTVEMLSELPLDIFCEIASWLHPMDLLHLAQTSKLLRRVMLSRTNRVIWTRSMKAFEDLPPCPEDLAEPRYAYLMFSRHCHECLADEPVTTIDRYGETFLRMELRTRLCHQCRTARHKTWKDLPKNVDEALKPLVPHYDDRQRYIGIKCAVLYDVETALALDAQYDQLHSPCDKEAWLQRQTEIHGMAVKHSSACQRFVENELYKEQQCLIRLREKRREQVAEKLKALGWTKELDFLGGIKSLYHPDPLLSVAEELNDQDWNELRPKLVAQLRRARKDVINQENETHIRNRVELWLIPAYNALLASHPPQACLPSLLDVGLIPEFRSALCSTPLDQPMPTELTKAAVERLPSYALEWKSERDQELLGILRQASPYTNQDVSEDALHLVSTIFMCDRCCKVNTYPSVISHSCNFTSNFWVEVRAPGVKRPRVYKDIGSSFSTSSHPVKVQVEDDLARHIGAAVYKANHGSRLWCGFRYIVFDEDRYEHIVNMLGTLQWSRKTLLSEMEERNPYVECLCQCFSRTQAHRSGQQVIMQWKSAVESCRRHRGERSGAQFFAKAEGPN</sequence>
<feature type="compositionally biased region" description="Polar residues" evidence="1">
    <location>
        <begin position="1"/>
        <end position="13"/>
    </location>
</feature>
<feature type="domain" description="F-box" evidence="2">
    <location>
        <begin position="34"/>
        <end position="83"/>
    </location>
</feature>
<dbReference type="Gene3D" id="1.20.1280.50">
    <property type="match status" value="1"/>
</dbReference>
<dbReference type="Pfam" id="PF00646">
    <property type="entry name" value="F-box"/>
    <property type="match status" value="1"/>
</dbReference>
<comment type="caution">
    <text evidence="3">The sequence shown here is derived from an EMBL/GenBank/DDBJ whole genome shotgun (WGS) entry which is preliminary data.</text>
</comment>
<evidence type="ECO:0000256" key="1">
    <source>
        <dbReference type="SAM" id="MobiDB-lite"/>
    </source>
</evidence>
<dbReference type="AlphaFoldDB" id="A0A9W8IXM7"/>
<protein>
    <recommendedName>
        <fullName evidence="2">F-box domain-containing protein</fullName>
    </recommendedName>
</protein>
<evidence type="ECO:0000313" key="3">
    <source>
        <dbReference type="EMBL" id="KAJ2924602.1"/>
    </source>
</evidence>
<dbReference type="Proteomes" id="UP001140091">
    <property type="component" value="Unassembled WGS sequence"/>
</dbReference>
<reference evidence="3" key="1">
    <citation type="submission" date="2022-06" db="EMBL/GenBank/DDBJ databases">
        <title>Genome Sequence of Candolleomyces eurysporus.</title>
        <authorList>
            <person name="Buettner E."/>
        </authorList>
    </citation>
    <scope>NUCLEOTIDE SEQUENCE</scope>
    <source>
        <strain evidence="3">VTCC 930004</strain>
    </source>
</reference>
<dbReference type="InterPro" id="IPR036047">
    <property type="entry name" value="F-box-like_dom_sf"/>
</dbReference>
<dbReference type="PROSITE" id="PS50181">
    <property type="entry name" value="FBOX"/>
    <property type="match status" value="1"/>
</dbReference>
<proteinExistence type="predicted"/>
<name>A0A9W8IXM7_9AGAR</name>
<dbReference type="InterPro" id="IPR001810">
    <property type="entry name" value="F-box_dom"/>
</dbReference>
<organism evidence="3 4">
    <name type="scientific">Candolleomyces eurysporus</name>
    <dbReference type="NCBI Taxonomy" id="2828524"/>
    <lineage>
        <taxon>Eukaryota</taxon>
        <taxon>Fungi</taxon>
        <taxon>Dikarya</taxon>
        <taxon>Basidiomycota</taxon>
        <taxon>Agaricomycotina</taxon>
        <taxon>Agaricomycetes</taxon>
        <taxon>Agaricomycetidae</taxon>
        <taxon>Agaricales</taxon>
        <taxon>Agaricineae</taxon>
        <taxon>Psathyrellaceae</taxon>
        <taxon>Candolleomyces</taxon>
    </lineage>
</organism>
<dbReference type="SMART" id="SM00256">
    <property type="entry name" value="FBOX"/>
    <property type="match status" value="1"/>
</dbReference>
<keyword evidence="4" id="KW-1185">Reference proteome</keyword>
<dbReference type="CDD" id="cd09917">
    <property type="entry name" value="F-box_SF"/>
    <property type="match status" value="1"/>
</dbReference>
<feature type="non-terminal residue" evidence="3">
    <location>
        <position position="594"/>
    </location>
</feature>
<evidence type="ECO:0000259" key="2">
    <source>
        <dbReference type="PROSITE" id="PS50181"/>
    </source>
</evidence>
<dbReference type="OrthoDB" id="2322499at2759"/>
<evidence type="ECO:0000313" key="4">
    <source>
        <dbReference type="Proteomes" id="UP001140091"/>
    </source>
</evidence>